<comment type="caution">
    <text evidence="2">The sequence shown here is derived from an EMBL/GenBank/DDBJ whole genome shotgun (WGS) entry which is preliminary data.</text>
</comment>
<evidence type="ECO:0000313" key="2">
    <source>
        <dbReference type="EMBL" id="KAL1220732.1"/>
    </source>
</evidence>
<protein>
    <recommendedName>
        <fullName evidence="1">DUF4378 domain-containing protein</fullName>
    </recommendedName>
</protein>
<accession>A0ABD1BU73</accession>
<name>A0ABD1BU73_CARAN</name>
<dbReference type="AlphaFoldDB" id="A0ABD1BU73"/>
<dbReference type="PANTHER" id="PTHR47212:SF11">
    <property type="entry name" value="PHOSPHATIDYLINOSITOL N-ACETYGLUCOSAMINLYTRANSFERASE SUBUNIT P-LIKE PROTEIN"/>
    <property type="match status" value="1"/>
</dbReference>
<dbReference type="InterPro" id="IPR025486">
    <property type="entry name" value="DUF4378"/>
</dbReference>
<gene>
    <name evidence="2" type="ORF">V5N11_035533</name>
</gene>
<organism evidence="2 3">
    <name type="scientific">Cardamine amara subsp. amara</name>
    <dbReference type="NCBI Taxonomy" id="228776"/>
    <lineage>
        <taxon>Eukaryota</taxon>
        <taxon>Viridiplantae</taxon>
        <taxon>Streptophyta</taxon>
        <taxon>Embryophyta</taxon>
        <taxon>Tracheophyta</taxon>
        <taxon>Spermatophyta</taxon>
        <taxon>Magnoliopsida</taxon>
        <taxon>eudicotyledons</taxon>
        <taxon>Gunneridae</taxon>
        <taxon>Pentapetalae</taxon>
        <taxon>rosids</taxon>
        <taxon>malvids</taxon>
        <taxon>Brassicales</taxon>
        <taxon>Brassicaceae</taxon>
        <taxon>Cardamineae</taxon>
        <taxon>Cardamine</taxon>
    </lineage>
</organism>
<keyword evidence="3" id="KW-1185">Reference proteome</keyword>
<sequence>MLFCTFTLNKYKESNLILRSSSIYCHLLSSRKGQSSDQIVREDMAKPRSWLDIRYELECIGFETSELILNELLEELMLDL</sequence>
<evidence type="ECO:0000259" key="1">
    <source>
        <dbReference type="Pfam" id="PF14309"/>
    </source>
</evidence>
<dbReference type="Pfam" id="PF14309">
    <property type="entry name" value="DUF4378"/>
    <property type="match status" value="1"/>
</dbReference>
<proteinExistence type="predicted"/>
<feature type="domain" description="DUF4378" evidence="1">
    <location>
        <begin position="23"/>
        <end position="75"/>
    </location>
</feature>
<dbReference type="EMBL" id="JBANAX010000148">
    <property type="protein sequence ID" value="KAL1220732.1"/>
    <property type="molecule type" value="Genomic_DNA"/>
</dbReference>
<dbReference type="Proteomes" id="UP001558713">
    <property type="component" value="Unassembled WGS sequence"/>
</dbReference>
<reference evidence="2 3" key="1">
    <citation type="submission" date="2024-04" db="EMBL/GenBank/DDBJ databases">
        <title>Genome assembly C_amara_ONT_v2.</title>
        <authorList>
            <person name="Yant L."/>
            <person name="Moore C."/>
            <person name="Slenker M."/>
        </authorList>
    </citation>
    <scope>NUCLEOTIDE SEQUENCE [LARGE SCALE GENOMIC DNA]</scope>
    <source>
        <tissue evidence="2">Leaf</tissue>
    </source>
</reference>
<evidence type="ECO:0000313" key="3">
    <source>
        <dbReference type="Proteomes" id="UP001558713"/>
    </source>
</evidence>
<dbReference type="PANTHER" id="PTHR47212">
    <property type="entry name" value="ADHESIN-LIKE PROTEIN, PUTATIVE (DUF3741)-RELATED"/>
    <property type="match status" value="1"/>
</dbReference>